<dbReference type="AlphaFoldDB" id="A0A101LVM0"/>
<keyword evidence="1" id="KW-0496">Mitochondrion</keyword>
<proteinExistence type="predicted"/>
<reference evidence="1" key="1">
    <citation type="journal article" date="2015" name="Genome Biol. Evol.">
        <title>Organellar Genomes of White Spruce (Picea glauca): Assembly and Annotation.</title>
        <authorList>
            <person name="Jackman S.D."/>
            <person name="Warren R.L."/>
            <person name="Gibb E.A."/>
            <person name="Vandervalk B.P."/>
            <person name="Mohamadi H."/>
            <person name="Chu J."/>
            <person name="Raymond A."/>
            <person name="Pleasance S."/>
            <person name="Coope R."/>
            <person name="Wildung M.R."/>
            <person name="Ritland C.E."/>
            <person name="Bousquet J."/>
            <person name="Jones S.J."/>
            <person name="Bohlmann J."/>
            <person name="Birol I."/>
        </authorList>
    </citation>
    <scope>NUCLEOTIDE SEQUENCE [LARGE SCALE GENOMIC DNA]</scope>
    <source>
        <tissue evidence="1">Flushing bud</tissue>
    </source>
</reference>
<dbReference type="EMBL" id="LKAM01000013">
    <property type="protein sequence ID" value="KUM46182.1"/>
    <property type="molecule type" value="Genomic_DNA"/>
</dbReference>
<evidence type="ECO:0000313" key="1">
    <source>
        <dbReference type="EMBL" id="KUM46182.1"/>
    </source>
</evidence>
<accession>A0A101LVM0</accession>
<gene>
    <name evidence="1" type="ORF">ABT39_MTgene1988</name>
</gene>
<organism evidence="1">
    <name type="scientific">Picea glauca</name>
    <name type="common">White spruce</name>
    <name type="synonym">Pinus glauca</name>
    <dbReference type="NCBI Taxonomy" id="3330"/>
    <lineage>
        <taxon>Eukaryota</taxon>
        <taxon>Viridiplantae</taxon>
        <taxon>Streptophyta</taxon>
        <taxon>Embryophyta</taxon>
        <taxon>Tracheophyta</taxon>
        <taxon>Spermatophyta</taxon>
        <taxon>Pinopsida</taxon>
        <taxon>Pinidae</taxon>
        <taxon>Conifers I</taxon>
        <taxon>Pinales</taxon>
        <taxon>Pinaceae</taxon>
        <taxon>Picea</taxon>
    </lineage>
</organism>
<geneLocation type="mitochondrion" evidence="1"/>
<sequence>MGLNPWLICLVVWPMAPMRKQGIKQESQKRGEGENPGDRVIVLQGQLVSRVGTLLVIERKEVR</sequence>
<protein>
    <submittedName>
        <fullName evidence="1">Uncharacterized protein</fullName>
    </submittedName>
</protein>
<name>A0A101LVM0_PICGL</name>
<comment type="caution">
    <text evidence="1">The sequence shown here is derived from an EMBL/GenBank/DDBJ whole genome shotgun (WGS) entry which is preliminary data.</text>
</comment>